<proteinExistence type="predicted"/>
<protein>
    <submittedName>
        <fullName evidence="1">Uncharacterized protein</fullName>
    </submittedName>
</protein>
<accession>A0A2A4TD84</accession>
<dbReference type="Proteomes" id="UP000218113">
    <property type="component" value="Unassembled WGS sequence"/>
</dbReference>
<gene>
    <name evidence="1" type="ORF">COB67_00235</name>
</gene>
<organism evidence="1 2">
    <name type="scientific">SAR324 cluster bacterium</name>
    <dbReference type="NCBI Taxonomy" id="2024889"/>
    <lineage>
        <taxon>Bacteria</taxon>
        <taxon>Deltaproteobacteria</taxon>
        <taxon>SAR324 cluster</taxon>
    </lineage>
</organism>
<sequence length="62" mass="7192">MSDVLKKKERLIQVLIEEKAEKPLQFTFTEDEKNALSRNAKKARCSMTKLGKAAMREYGLFE</sequence>
<name>A0A2A4TD84_9DELT</name>
<reference evidence="2" key="1">
    <citation type="submission" date="2017-08" db="EMBL/GenBank/DDBJ databases">
        <title>A dynamic microbial community with high functional redundancy inhabits the cold, oxic subseafloor aquifer.</title>
        <authorList>
            <person name="Tully B.J."/>
            <person name="Wheat C.G."/>
            <person name="Glazer B.T."/>
            <person name="Huber J.A."/>
        </authorList>
    </citation>
    <scope>NUCLEOTIDE SEQUENCE [LARGE SCALE GENOMIC DNA]</scope>
</reference>
<comment type="caution">
    <text evidence="1">The sequence shown here is derived from an EMBL/GenBank/DDBJ whole genome shotgun (WGS) entry which is preliminary data.</text>
</comment>
<dbReference type="EMBL" id="NVSR01000001">
    <property type="protein sequence ID" value="PCI30917.1"/>
    <property type="molecule type" value="Genomic_DNA"/>
</dbReference>
<dbReference type="AlphaFoldDB" id="A0A2A4TD84"/>
<evidence type="ECO:0000313" key="1">
    <source>
        <dbReference type="EMBL" id="PCI30917.1"/>
    </source>
</evidence>
<evidence type="ECO:0000313" key="2">
    <source>
        <dbReference type="Proteomes" id="UP000218113"/>
    </source>
</evidence>